<evidence type="ECO:0000313" key="2">
    <source>
        <dbReference type="EMBL" id="SYV96868.1"/>
    </source>
</evidence>
<name>A0A3B0PI02_9BACT</name>
<dbReference type="KEGG" id="medw:NCTC10132_00209"/>
<evidence type="ECO:0000313" key="3">
    <source>
        <dbReference type="Proteomes" id="UP000257559"/>
    </source>
</evidence>
<dbReference type="AlphaFoldDB" id="A0A3B0PI02"/>
<accession>A0A3B0PI02</accession>
<protein>
    <submittedName>
        <fullName evidence="2">Uncharacterized protein</fullName>
    </submittedName>
</protein>
<feature type="transmembrane region" description="Helical" evidence="1">
    <location>
        <begin position="52"/>
        <end position="75"/>
    </location>
</feature>
<keyword evidence="3" id="KW-1185">Reference proteome</keyword>
<dbReference type="EMBL" id="LS991951">
    <property type="protein sequence ID" value="SYV96868.1"/>
    <property type="molecule type" value="Genomic_DNA"/>
</dbReference>
<organism evidence="2 3">
    <name type="scientific">Mycoplasmopsis edwardii</name>
    <dbReference type="NCBI Taxonomy" id="53558"/>
    <lineage>
        <taxon>Bacteria</taxon>
        <taxon>Bacillati</taxon>
        <taxon>Mycoplasmatota</taxon>
        <taxon>Mycoplasmoidales</taxon>
        <taxon>Metamycoplasmataceae</taxon>
        <taxon>Mycoplasmopsis</taxon>
    </lineage>
</organism>
<gene>
    <name evidence="2" type="ORF">NCTC10132_00209</name>
</gene>
<dbReference type="Proteomes" id="UP000257559">
    <property type="component" value="Chromosome"/>
</dbReference>
<keyword evidence="1" id="KW-1133">Transmembrane helix</keyword>
<keyword evidence="1" id="KW-0472">Membrane</keyword>
<reference evidence="3" key="1">
    <citation type="submission" date="2018-06" db="EMBL/GenBank/DDBJ databases">
        <authorList>
            <consortium name="Pathogen Informatics"/>
        </authorList>
    </citation>
    <scope>NUCLEOTIDE SEQUENCE [LARGE SCALE GENOMIC DNA]</scope>
    <source>
        <strain evidence="3">NCTC10132</strain>
    </source>
</reference>
<evidence type="ECO:0000256" key="1">
    <source>
        <dbReference type="SAM" id="Phobius"/>
    </source>
</evidence>
<sequence>MAIIIIGINAANNKLLVSNVDPNLKITNLRTTEATNDQASIFRTSKITLTTIPLLIVFLLLNQLSNIITIHAGIIK</sequence>
<keyword evidence="1" id="KW-0812">Transmembrane</keyword>
<proteinExistence type="predicted"/>